<feature type="compositionally biased region" description="Gly residues" evidence="1">
    <location>
        <begin position="123"/>
        <end position="133"/>
    </location>
</feature>
<feature type="region of interest" description="Disordered" evidence="1">
    <location>
        <begin position="68"/>
        <end position="165"/>
    </location>
</feature>
<feature type="compositionally biased region" description="Basic and acidic residues" evidence="1">
    <location>
        <begin position="136"/>
        <end position="156"/>
    </location>
</feature>
<reference evidence="2" key="1">
    <citation type="journal article" date="2013" name="Nature">
        <title>Draft genome of the wheat A-genome progenitor Triticum urartu.</title>
        <authorList>
            <person name="Ling H.Q."/>
            <person name="Zhao S."/>
            <person name="Liu D."/>
            <person name="Wang J."/>
            <person name="Sun H."/>
            <person name="Zhang C."/>
            <person name="Fan H."/>
            <person name="Li D."/>
            <person name="Dong L."/>
            <person name="Tao Y."/>
            <person name="Gao C."/>
            <person name="Wu H."/>
            <person name="Li Y."/>
            <person name="Cui Y."/>
            <person name="Guo X."/>
            <person name="Zheng S."/>
            <person name="Wang B."/>
            <person name="Yu K."/>
            <person name="Liang Q."/>
            <person name="Yang W."/>
            <person name="Lou X."/>
            <person name="Chen J."/>
            <person name="Feng M."/>
            <person name="Jian J."/>
            <person name="Zhang X."/>
            <person name="Luo G."/>
            <person name="Jiang Y."/>
            <person name="Liu J."/>
            <person name="Wang Z."/>
            <person name="Sha Y."/>
            <person name="Zhang B."/>
            <person name="Wu H."/>
            <person name="Tang D."/>
            <person name="Shen Q."/>
            <person name="Xue P."/>
            <person name="Zou S."/>
            <person name="Wang X."/>
            <person name="Liu X."/>
            <person name="Wang F."/>
            <person name="Yang Y."/>
            <person name="An X."/>
            <person name="Dong Z."/>
            <person name="Zhang K."/>
            <person name="Zhang X."/>
            <person name="Luo M.C."/>
            <person name="Dvorak J."/>
            <person name="Tong Y."/>
            <person name="Wang J."/>
            <person name="Yang H."/>
            <person name="Li Z."/>
            <person name="Wang D."/>
            <person name="Zhang A."/>
            <person name="Wang J."/>
        </authorList>
    </citation>
    <scope>NUCLEOTIDE SEQUENCE</scope>
</reference>
<sequence length="165" mass="17254">MTGGKGMGGWRRRRSLGNPPRENYSLLVMESTGMMKMATGEGFPPLAGCQNGSRLVFGGYGGFWRRKKSVRGATRGPRGAPAVESGEGGKEEVEEHDESGKGRPCRGPARGGRGGVRPKRGGGEWGGRGPARGGRGRLERGAARVDSDEGRSHTDEEAPFSGGGG</sequence>
<accession>M7YXW6</accession>
<feature type="region of interest" description="Disordered" evidence="1">
    <location>
        <begin position="1"/>
        <end position="23"/>
    </location>
</feature>
<organism evidence="2">
    <name type="scientific">Triticum urartu</name>
    <name type="common">Red wild einkorn</name>
    <name type="synonym">Crithodium urartu</name>
    <dbReference type="NCBI Taxonomy" id="4572"/>
    <lineage>
        <taxon>Eukaryota</taxon>
        <taxon>Viridiplantae</taxon>
        <taxon>Streptophyta</taxon>
        <taxon>Embryophyta</taxon>
        <taxon>Tracheophyta</taxon>
        <taxon>Spermatophyta</taxon>
        <taxon>Magnoliopsida</taxon>
        <taxon>Liliopsida</taxon>
        <taxon>Poales</taxon>
        <taxon>Poaceae</taxon>
        <taxon>BOP clade</taxon>
        <taxon>Pooideae</taxon>
        <taxon>Triticodae</taxon>
        <taxon>Triticeae</taxon>
        <taxon>Triticinae</taxon>
        <taxon>Triticum</taxon>
    </lineage>
</organism>
<feature type="compositionally biased region" description="Basic and acidic residues" evidence="1">
    <location>
        <begin position="87"/>
        <end position="101"/>
    </location>
</feature>
<dbReference type="OMA" id="SGKGRPC"/>
<evidence type="ECO:0000256" key="1">
    <source>
        <dbReference type="SAM" id="MobiDB-lite"/>
    </source>
</evidence>
<evidence type="ECO:0000313" key="2">
    <source>
        <dbReference type="EMBL" id="EMS52487.1"/>
    </source>
</evidence>
<name>M7YXW6_TRIUA</name>
<dbReference type="EMBL" id="KD206739">
    <property type="protein sequence ID" value="EMS52487.1"/>
    <property type="molecule type" value="Genomic_DNA"/>
</dbReference>
<gene>
    <name evidence="2" type="ORF">TRIUR3_00965</name>
</gene>
<proteinExistence type="predicted"/>
<protein>
    <submittedName>
        <fullName evidence="2">Uncharacterized protein</fullName>
    </submittedName>
</protein>
<dbReference type="AlphaFoldDB" id="M7YXW6"/>